<reference evidence="2 3" key="1">
    <citation type="submission" date="2015-01" db="EMBL/GenBank/DDBJ databases">
        <title>Genome of allotetraploid Gossypium barbadense reveals genomic plasticity and fiber elongation in cotton evolution.</title>
        <authorList>
            <person name="Chen X."/>
            <person name="Liu X."/>
            <person name="Zhao B."/>
            <person name="Zheng H."/>
            <person name="Hu Y."/>
            <person name="Lu G."/>
            <person name="Yang C."/>
            <person name="Chen J."/>
            <person name="Shan C."/>
            <person name="Zhang L."/>
            <person name="Zhou Y."/>
            <person name="Wang L."/>
            <person name="Guo W."/>
            <person name="Bai Y."/>
            <person name="Ruan J."/>
            <person name="Shangguan X."/>
            <person name="Mao Y."/>
            <person name="Jiang J."/>
            <person name="Zhu Y."/>
            <person name="Lei J."/>
            <person name="Kang H."/>
            <person name="Chen S."/>
            <person name="He X."/>
            <person name="Wang R."/>
            <person name="Wang Y."/>
            <person name="Chen J."/>
            <person name="Wang L."/>
            <person name="Yu S."/>
            <person name="Wang B."/>
            <person name="Wei J."/>
            <person name="Song S."/>
            <person name="Lu X."/>
            <person name="Gao Z."/>
            <person name="Gu W."/>
            <person name="Deng X."/>
            <person name="Ma D."/>
            <person name="Wang S."/>
            <person name="Liang W."/>
            <person name="Fang L."/>
            <person name="Cai C."/>
            <person name="Zhu X."/>
            <person name="Zhou B."/>
            <person name="Zhang Y."/>
            <person name="Chen Z."/>
            <person name="Xu S."/>
            <person name="Zhu R."/>
            <person name="Wang S."/>
            <person name="Zhang T."/>
            <person name="Zhao G."/>
        </authorList>
    </citation>
    <scope>NUCLEOTIDE SEQUENCE [LARGE SCALE GENOMIC DNA]</scope>
    <source>
        <strain evidence="3">cv. Xinhai21</strain>
        <tissue evidence="2">Leaf</tissue>
    </source>
</reference>
<proteinExistence type="predicted"/>
<feature type="compositionally biased region" description="Basic and acidic residues" evidence="1">
    <location>
        <begin position="166"/>
        <end position="182"/>
    </location>
</feature>
<feature type="compositionally biased region" description="Basic residues" evidence="1">
    <location>
        <begin position="81"/>
        <end position="91"/>
    </location>
</feature>
<gene>
    <name evidence="2" type="ORF">GOBAR_AA10809</name>
</gene>
<protein>
    <submittedName>
        <fullName evidence="2">Uncharacterized protein</fullName>
    </submittedName>
</protein>
<evidence type="ECO:0000313" key="2">
    <source>
        <dbReference type="EMBL" id="PPS09837.1"/>
    </source>
</evidence>
<organism evidence="2 3">
    <name type="scientific">Gossypium barbadense</name>
    <name type="common">Sea Island cotton</name>
    <name type="synonym">Hibiscus barbadensis</name>
    <dbReference type="NCBI Taxonomy" id="3634"/>
    <lineage>
        <taxon>Eukaryota</taxon>
        <taxon>Viridiplantae</taxon>
        <taxon>Streptophyta</taxon>
        <taxon>Embryophyta</taxon>
        <taxon>Tracheophyta</taxon>
        <taxon>Spermatophyta</taxon>
        <taxon>Magnoliopsida</taxon>
        <taxon>eudicotyledons</taxon>
        <taxon>Gunneridae</taxon>
        <taxon>Pentapetalae</taxon>
        <taxon>rosids</taxon>
        <taxon>malvids</taxon>
        <taxon>Malvales</taxon>
        <taxon>Malvaceae</taxon>
        <taxon>Malvoideae</taxon>
        <taxon>Gossypium</taxon>
    </lineage>
</organism>
<evidence type="ECO:0000256" key="1">
    <source>
        <dbReference type="SAM" id="MobiDB-lite"/>
    </source>
</evidence>
<feature type="compositionally biased region" description="Basic and acidic residues" evidence="1">
    <location>
        <begin position="42"/>
        <end position="64"/>
    </location>
</feature>
<evidence type="ECO:0000313" key="3">
    <source>
        <dbReference type="Proteomes" id="UP000239757"/>
    </source>
</evidence>
<sequence length="394" mass="45074">MQIGQLSKLISKRPQGSLPSNAEPNLREQLNTVNVQDEEEFVEPKPEPKQETVVSRDQDKEAHESFSSSSRRPLHEDRRLQWRTHKPRTHDKPKLCQNELNTFPHQLQVGDNVLLDAVDPHIITTTPNEEIPLTVLTIFPFGTVEVSHPKFGTFKVNNTLLKPYFDENDSRNEERGRSERSQARSCDTVVFNHMPKQHGSGLNVQTHPNSKFASHTGGLVLQLSVPEFSTALGLYTEEFMEKNDLDTLNHHIHHFHSRCWDVLVPGGATYNPSHSKALALPPSLRYLHAILAHTITGRPESTGVINTHDAYFLWCMSHGHVIDLWINEPLPPPEYRPPLSHRILSSSRNSSYRKFHFSPYLMITNLYFPIYLCTLRAMHLCIDCLNLKTLENQS</sequence>
<name>A0A2P5Y2Q0_GOSBA</name>
<dbReference type="AlphaFoldDB" id="A0A2P5Y2Q0"/>
<feature type="region of interest" description="Disordered" evidence="1">
    <location>
        <begin position="166"/>
        <end position="185"/>
    </location>
</feature>
<dbReference type="EMBL" id="KZ663812">
    <property type="protein sequence ID" value="PPS09837.1"/>
    <property type="molecule type" value="Genomic_DNA"/>
</dbReference>
<dbReference type="Proteomes" id="UP000239757">
    <property type="component" value="Unassembled WGS sequence"/>
</dbReference>
<feature type="compositionally biased region" description="Polar residues" evidence="1">
    <location>
        <begin position="17"/>
        <end position="35"/>
    </location>
</feature>
<accession>A0A2P5Y2Q0</accession>
<feature type="region of interest" description="Disordered" evidence="1">
    <location>
        <begin position="1"/>
        <end position="94"/>
    </location>
</feature>